<keyword evidence="1" id="KW-0813">Transport</keyword>
<organism evidence="5 6">
    <name type="scientific">Bacteroides acidifaciens</name>
    <dbReference type="NCBI Taxonomy" id="85831"/>
    <lineage>
        <taxon>Bacteria</taxon>
        <taxon>Pseudomonadati</taxon>
        <taxon>Bacteroidota</taxon>
        <taxon>Bacteroidia</taxon>
        <taxon>Bacteroidales</taxon>
        <taxon>Bacteroidaceae</taxon>
        <taxon>Bacteroides</taxon>
    </lineage>
</organism>
<reference evidence="5 6" key="1">
    <citation type="submission" date="2019-03" db="EMBL/GenBank/DDBJ databases">
        <title>Diversity of the mouse oral microbiome.</title>
        <authorList>
            <person name="Joseph S."/>
            <person name="Aduse-Opoku J."/>
            <person name="Curtis M."/>
            <person name="Wade W."/>
            <person name="Hashim A."/>
        </authorList>
    </citation>
    <scope>NUCLEOTIDE SEQUENCE [LARGE SCALE GENOMIC DNA]</scope>
    <source>
        <strain evidence="5 6">P2318</strain>
    </source>
</reference>
<feature type="non-terminal residue" evidence="5">
    <location>
        <position position="193"/>
    </location>
</feature>
<proteinExistence type="predicted"/>
<evidence type="ECO:0000256" key="1">
    <source>
        <dbReference type="ARBA" id="ARBA00022448"/>
    </source>
</evidence>
<dbReference type="PROSITE" id="PS51257">
    <property type="entry name" value="PROKAR_LIPOPROTEIN"/>
    <property type="match status" value="1"/>
</dbReference>
<keyword evidence="3" id="KW-0998">Cell outer membrane</keyword>
<evidence type="ECO:0000256" key="2">
    <source>
        <dbReference type="ARBA" id="ARBA00023136"/>
    </source>
</evidence>
<dbReference type="InterPro" id="IPR008969">
    <property type="entry name" value="CarboxyPept-like_regulatory"/>
</dbReference>
<accession>A0A8H0CXR4</accession>
<dbReference type="AlphaFoldDB" id="A0A8H0CXR4"/>
<dbReference type="SMART" id="SM00965">
    <property type="entry name" value="STN"/>
    <property type="match status" value="1"/>
</dbReference>
<keyword evidence="2" id="KW-0472">Membrane</keyword>
<dbReference type="InterPro" id="IPR011662">
    <property type="entry name" value="Secretin/TonB_short_N"/>
</dbReference>
<sequence>MKEIIKHKFPYLLFFLLLFSCFASVYGQERTITLNLSKVPLNTALKEIEKQTSMSVVYNTNDVDINRIISIKVSKESLNNVMNQLFKGVNTSFSIVDNHIVLSAKNTKVDQQKKTPIAASGTITDAKGEPLIGVSVLVKGTSNGTITDMDGNFKIQAAKGDVLEVSYIGYASQAITLANTQPLKIVMGEDTQT</sequence>
<dbReference type="Pfam" id="PF07660">
    <property type="entry name" value="STN"/>
    <property type="match status" value="1"/>
</dbReference>
<dbReference type="Gene3D" id="3.55.50.30">
    <property type="match status" value="1"/>
</dbReference>
<dbReference type="SUPFAM" id="SSF49464">
    <property type="entry name" value="Carboxypeptidase regulatory domain-like"/>
    <property type="match status" value="1"/>
</dbReference>
<evidence type="ECO:0000259" key="4">
    <source>
        <dbReference type="SMART" id="SM00965"/>
    </source>
</evidence>
<name>A0A8H0CXR4_9BACE</name>
<dbReference type="Gene3D" id="2.60.40.1120">
    <property type="entry name" value="Carboxypeptidase-like, regulatory domain"/>
    <property type="match status" value="1"/>
</dbReference>
<dbReference type="RefSeq" id="WP_135039484.1">
    <property type="nucleotide sequence ID" value="NZ_JADGKQ010000124.1"/>
</dbReference>
<evidence type="ECO:0000256" key="3">
    <source>
        <dbReference type="ARBA" id="ARBA00023237"/>
    </source>
</evidence>
<feature type="domain" description="Secretin/TonB short N-terminal" evidence="4">
    <location>
        <begin position="54"/>
        <end position="105"/>
    </location>
</feature>
<dbReference type="Proteomes" id="UP000298073">
    <property type="component" value="Unassembled WGS sequence"/>
</dbReference>
<dbReference type="GO" id="GO:0019867">
    <property type="term" value="C:outer membrane"/>
    <property type="evidence" value="ECO:0007669"/>
    <property type="project" value="InterPro"/>
</dbReference>
<dbReference type="Pfam" id="PF13715">
    <property type="entry name" value="CarbopepD_reg_2"/>
    <property type="match status" value="1"/>
</dbReference>
<evidence type="ECO:0000313" key="6">
    <source>
        <dbReference type="Proteomes" id="UP000298073"/>
    </source>
</evidence>
<dbReference type="FunFam" id="2.60.40.1120:FF:000003">
    <property type="entry name" value="Outer membrane protein Omp121"/>
    <property type="match status" value="1"/>
</dbReference>
<protein>
    <submittedName>
        <fullName evidence="5">SusC/RagA family TonB-linked outer membrane protein</fullName>
    </submittedName>
</protein>
<dbReference type="EMBL" id="SPPV01000124">
    <property type="protein sequence ID" value="TFU44401.1"/>
    <property type="molecule type" value="Genomic_DNA"/>
</dbReference>
<gene>
    <name evidence="5" type="ORF">E4T97_21895</name>
</gene>
<comment type="caution">
    <text evidence="5">The sequence shown here is derived from an EMBL/GenBank/DDBJ whole genome shotgun (WGS) entry which is preliminary data.</text>
</comment>
<evidence type="ECO:0000313" key="5">
    <source>
        <dbReference type="EMBL" id="TFU44401.1"/>
    </source>
</evidence>